<dbReference type="Pfam" id="PF00567">
    <property type="entry name" value="TUDOR"/>
    <property type="match status" value="1"/>
</dbReference>
<feature type="domain" description="Helicase C-terminal" evidence="9">
    <location>
        <begin position="80"/>
        <end position="233"/>
    </location>
</feature>
<evidence type="ECO:0000259" key="9">
    <source>
        <dbReference type="PROSITE" id="PS51194"/>
    </source>
</evidence>
<evidence type="ECO:0000256" key="8">
    <source>
        <dbReference type="ARBA" id="ARBA00047984"/>
    </source>
</evidence>
<dbReference type="SUPFAM" id="SSF63748">
    <property type="entry name" value="Tudor/PWWP/MBT"/>
    <property type="match status" value="1"/>
</dbReference>
<dbReference type="GO" id="GO:0042078">
    <property type="term" value="P:germ-line stem cell division"/>
    <property type="evidence" value="ECO:0007669"/>
    <property type="project" value="TreeGrafter"/>
</dbReference>
<evidence type="ECO:0000313" key="11">
    <source>
        <dbReference type="Proteomes" id="UP000054359"/>
    </source>
</evidence>
<dbReference type="PROSITE" id="PS51194">
    <property type="entry name" value="HELICASE_CTER"/>
    <property type="match status" value="1"/>
</dbReference>
<keyword evidence="3" id="KW-0677">Repeat</keyword>
<dbReference type="SUPFAM" id="SSF52540">
    <property type="entry name" value="P-loop containing nucleoside triphosphate hydrolases"/>
    <property type="match status" value="1"/>
</dbReference>
<sequence>MKELKEVMLYFAKCLIHRKPLPVMLQIAVCAEKWTKSVSSFIDKFMVSPLLFFTSFLEAAIYAKIPIIPHVCDLLEKKIVLANIIENVGKTVVCTSYLDHAKEIHNFLQYENIGSYLVHEEMEHYISDEVIKDWKSVKSSSVPHCLILTDASLTKLCISDADCLIHYDVPEDSRLQFGNRFSCIAEYFTKPEKSSKCVCHILISEDCSVKASSLMKIIKRSGRTVPEELKDLVKKQNLATTEASVPLCHTLKAFGSCDQALCQLRHHVDPISDKPVAVPSEGDIQALVTHVFDASHYCVRVLKYLPPDSEKAVLLSSVYAKIGFQLKKFYCNVSHQQKVENPIVGSCYVLTEKDLHYRVKILDVLPATKYKNEKKKVFFLDEGWVKYIDHTEFYYLSDEIELPPPLAL</sequence>
<dbReference type="STRING" id="407821.A0A087TE98"/>
<keyword evidence="5" id="KW-0378">Hydrolase</keyword>
<dbReference type="Pfam" id="PF00271">
    <property type="entry name" value="Helicase_C"/>
    <property type="match status" value="1"/>
</dbReference>
<accession>A0A087TE98</accession>
<dbReference type="EMBL" id="KK114829">
    <property type="protein sequence ID" value="KFM63437.1"/>
    <property type="molecule type" value="Genomic_DNA"/>
</dbReference>
<dbReference type="Gene3D" id="2.30.30.140">
    <property type="match status" value="1"/>
</dbReference>
<evidence type="ECO:0000256" key="3">
    <source>
        <dbReference type="ARBA" id="ARBA00022737"/>
    </source>
</evidence>
<dbReference type="GO" id="GO:0003724">
    <property type="term" value="F:RNA helicase activity"/>
    <property type="evidence" value="ECO:0007669"/>
    <property type="project" value="UniProtKB-EC"/>
</dbReference>
<dbReference type="EC" id="3.6.4.13" evidence="1"/>
<keyword evidence="4" id="KW-0547">Nucleotide-binding</keyword>
<dbReference type="AlphaFoldDB" id="A0A087TE98"/>
<dbReference type="PANTHER" id="PTHR22655">
    <property type="entry name" value="ATP-DEPENDENT RNA HELICASE TDRD12-RELATED"/>
    <property type="match status" value="1"/>
</dbReference>
<keyword evidence="11" id="KW-1185">Reference proteome</keyword>
<evidence type="ECO:0000256" key="2">
    <source>
        <dbReference type="ARBA" id="ARBA00013352"/>
    </source>
</evidence>
<dbReference type="Proteomes" id="UP000054359">
    <property type="component" value="Unassembled WGS sequence"/>
</dbReference>
<evidence type="ECO:0000256" key="5">
    <source>
        <dbReference type="ARBA" id="ARBA00022801"/>
    </source>
</evidence>
<dbReference type="InterPro" id="IPR001650">
    <property type="entry name" value="Helicase_C-like"/>
</dbReference>
<evidence type="ECO:0000313" key="10">
    <source>
        <dbReference type="EMBL" id="KFM63437.1"/>
    </source>
</evidence>
<keyword evidence="6" id="KW-0347">Helicase</keyword>
<comment type="catalytic activity">
    <reaction evidence="8">
        <text>ATP + H2O = ADP + phosphate + H(+)</text>
        <dbReference type="Rhea" id="RHEA:13065"/>
        <dbReference type="ChEBI" id="CHEBI:15377"/>
        <dbReference type="ChEBI" id="CHEBI:15378"/>
        <dbReference type="ChEBI" id="CHEBI:30616"/>
        <dbReference type="ChEBI" id="CHEBI:43474"/>
        <dbReference type="ChEBI" id="CHEBI:456216"/>
        <dbReference type="EC" id="3.6.4.13"/>
    </reaction>
</comment>
<organism evidence="10 11">
    <name type="scientific">Stegodyphus mimosarum</name>
    <name type="common">African social velvet spider</name>
    <dbReference type="NCBI Taxonomy" id="407821"/>
    <lineage>
        <taxon>Eukaryota</taxon>
        <taxon>Metazoa</taxon>
        <taxon>Ecdysozoa</taxon>
        <taxon>Arthropoda</taxon>
        <taxon>Chelicerata</taxon>
        <taxon>Arachnida</taxon>
        <taxon>Araneae</taxon>
        <taxon>Araneomorphae</taxon>
        <taxon>Entelegynae</taxon>
        <taxon>Eresoidea</taxon>
        <taxon>Eresidae</taxon>
        <taxon>Stegodyphus</taxon>
    </lineage>
</organism>
<name>A0A087TE98_STEMI</name>
<evidence type="ECO:0000256" key="1">
    <source>
        <dbReference type="ARBA" id="ARBA00012552"/>
    </source>
</evidence>
<evidence type="ECO:0000256" key="4">
    <source>
        <dbReference type="ARBA" id="ARBA00022741"/>
    </source>
</evidence>
<dbReference type="OMA" id="RENWMAC"/>
<reference evidence="10 11" key="1">
    <citation type="submission" date="2013-11" db="EMBL/GenBank/DDBJ databases">
        <title>Genome sequencing of Stegodyphus mimosarum.</title>
        <authorList>
            <person name="Bechsgaard J."/>
        </authorList>
    </citation>
    <scope>NUCLEOTIDE SEQUENCE [LARGE SCALE GENOMIC DNA]</scope>
</reference>
<dbReference type="GO" id="GO:0016787">
    <property type="term" value="F:hydrolase activity"/>
    <property type="evidence" value="ECO:0007669"/>
    <property type="project" value="UniProtKB-KW"/>
</dbReference>
<dbReference type="Gene3D" id="3.40.50.300">
    <property type="entry name" value="P-loop containing nucleotide triphosphate hydrolases"/>
    <property type="match status" value="1"/>
</dbReference>
<protein>
    <recommendedName>
        <fullName evidence="2">Probable ATP-dependent RNA helicase spindle-E</fullName>
        <ecNumber evidence="1">3.6.4.13</ecNumber>
    </recommendedName>
</protein>
<dbReference type="PANTHER" id="PTHR22655:SF2">
    <property type="entry name" value="ATP-DEPENDENT RNA HELICASE TDRD12-RELATED"/>
    <property type="match status" value="1"/>
</dbReference>
<dbReference type="OrthoDB" id="6437078at2759"/>
<feature type="non-terminal residue" evidence="10">
    <location>
        <position position="408"/>
    </location>
</feature>
<dbReference type="InterPro" id="IPR002999">
    <property type="entry name" value="Tudor"/>
</dbReference>
<proteinExistence type="predicted"/>
<gene>
    <name evidence="10" type="ORF">X975_21927</name>
</gene>
<keyword evidence="7" id="KW-0067">ATP-binding</keyword>
<evidence type="ECO:0000256" key="7">
    <source>
        <dbReference type="ARBA" id="ARBA00022840"/>
    </source>
</evidence>
<evidence type="ECO:0000256" key="6">
    <source>
        <dbReference type="ARBA" id="ARBA00022806"/>
    </source>
</evidence>
<dbReference type="InterPro" id="IPR027417">
    <property type="entry name" value="P-loop_NTPase"/>
</dbReference>
<dbReference type="GO" id="GO:0005524">
    <property type="term" value="F:ATP binding"/>
    <property type="evidence" value="ECO:0007669"/>
    <property type="project" value="UniProtKB-KW"/>
</dbReference>